<dbReference type="GO" id="GO:0005524">
    <property type="term" value="F:ATP binding"/>
    <property type="evidence" value="ECO:0007669"/>
    <property type="project" value="UniProtKB-KW"/>
</dbReference>
<dbReference type="Gene3D" id="3.40.50.2300">
    <property type="match status" value="1"/>
</dbReference>
<evidence type="ECO:0000313" key="16">
    <source>
        <dbReference type="Proteomes" id="UP000322110"/>
    </source>
</evidence>
<dbReference type="EMBL" id="VUKA01000042">
    <property type="protein sequence ID" value="KAA2211247.1"/>
    <property type="molecule type" value="Genomic_DNA"/>
</dbReference>
<feature type="domain" description="Histidine kinase" evidence="11">
    <location>
        <begin position="614"/>
        <end position="839"/>
    </location>
</feature>
<dbReference type="PROSITE" id="PS50113">
    <property type="entry name" value="PAC"/>
    <property type="match status" value="2"/>
</dbReference>
<evidence type="ECO:0000256" key="8">
    <source>
        <dbReference type="ARBA" id="ARBA00023012"/>
    </source>
</evidence>
<dbReference type="InterPro" id="IPR004358">
    <property type="entry name" value="Sig_transdc_His_kin-like_C"/>
</dbReference>
<dbReference type="PANTHER" id="PTHR43065:SF42">
    <property type="entry name" value="TWO-COMPONENT SENSOR PPRA"/>
    <property type="match status" value="1"/>
</dbReference>
<keyword evidence="16" id="KW-1185">Reference proteome</keyword>
<dbReference type="Pfam" id="PF01590">
    <property type="entry name" value="GAF"/>
    <property type="match status" value="1"/>
</dbReference>
<reference evidence="15 16" key="1">
    <citation type="journal article" date="2015" name="Int. J. Syst. Evol. Microbiol.">
        <title>Roseomonas oryzae sp. nov., isolated from paddy rhizosphere soil.</title>
        <authorList>
            <person name="Ramaprasad E.V."/>
            <person name="Sasikala Ch."/>
            <person name="Ramana Ch.V."/>
        </authorList>
    </citation>
    <scope>NUCLEOTIDE SEQUENCE [LARGE SCALE GENOMIC DNA]</scope>
    <source>
        <strain evidence="15 16">KCTC 42542</strain>
    </source>
</reference>
<comment type="catalytic activity">
    <reaction evidence="1">
        <text>ATP + protein L-histidine = ADP + protein N-phospho-L-histidine.</text>
        <dbReference type="EC" id="2.7.13.3"/>
    </reaction>
</comment>
<keyword evidence="10" id="KW-0175">Coiled coil</keyword>
<keyword evidence="5" id="KW-0547">Nucleotide-binding</keyword>
<dbReference type="SUPFAM" id="SSF55781">
    <property type="entry name" value="GAF domain-like"/>
    <property type="match status" value="1"/>
</dbReference>
<evidence type="ECO:0000256" key="9">
    <source>
        <dbReference type="PROSITE-ProRule" id="PRU00169"/>
    </source>
</evidence>
<dbReference type="Gene3D" id="3.30.450.20">
    <property type="entry name" value="PAS domain"/>
    <property type="match status" value="3"/>
</dbReference>
<dbReference type="InterPro" id="IPR001610">
    <property type="entry name" value="PAC"/>
</dbReference>
<dbReference type="SMART" id="SM00086">
    <property type="entry name" value="PAC"/>
    <property type="match status" value="2"/>
</dbReference>
<dbReference type="CDD" id="cd00130">
    <property type="entry name" value="PAS"/>
    <property type="match status" value="2"/>
</dbReference>
<dbReference type="OrthoDB" id="9796100at2"/>
<comment type="caution">
    <text evidence="15">The sequence shown here is derived from an EMBL/GenBank/DDBJ whole genome shotgun (WGS) entry which is preliminary data.</text>
</comment>
<dbReference type="SUPFAM" id="SSF47384">
    <property type="entry name" value="Homodimeric domain of signal transducing histidine kinase"/>
    <property type="match status" value="1"/>
</dbReference>
<evidence type="ECO:0000256" key="3">
    <source>
        <dbReference type="ARBA" id="ARBA00022553"/>
    </source>
</evidence>
<dbReference type="NCBIfam" id="TIGR00229">
    <property type="entry name" value="sensory_box"/>
    <property type="match status" value="2"/>
</dbReference>
<dbReference type="CDD" id="cd00082">
    <property type="entry name" value="HisKA"/>
    <property type="match status" value="1"/>
</dbReference>
<evidence type="ECO:0000256" key="7">
    <source>
        <dbReference type="ARBA" id="ARBA00022840"/>
    </source>
</evidence>
<dbReference type="InterPro" id="IPR035965">
    <property type="entry name" value="PAS-like_dom_sf"/>
</dbReference>
<dbReference type="InterPro" id="IPR003018">
    <property type="entry name" value="GAF"/>
</dbReference>
<name>A0A5B2T9A8_9PROT</name>
<dbReference type="SMART" id="SM00448">
    <property type="entry name" value="REC"/>
    <property type="match status" value="1"/>
</dbReference>
<dbReference type="SMART" id="SM00091">
    <property type="entry name" value="PAS"/>
    <property type="match status" value="2"/>
</dbReference>
<feature type="domain" description="Response regulatory" evidence="12">
    <location>
        <begin position="861"/>
        <end position="971"/>
    </location>
</feature>
<dbReference type="GO" id="GO:0000155">
    <property type="term" value="F:phosphorelay sensor kinase activity"/>
    <property type="evidence" value="ECO:0007669"/>
    <property type="project" value="InterPro"/>
</dbReference>
<dbReference type="SMART" id="SM00387">
    <property type="entry name" value="HATPase_c"/>
    <property type="match status" value="1"/>
</dbReference>
<feature type="domain" description="PAC" evidence="14">
    <location>
        <begin position="531"/>
        <end position="583"/>
    </location>
</feature>
<dbReference type="InterPro" id="IPR005467">
    <property type="entry name" value="His_kinase_dom"/>
</dbReference>
<keyword evidence="4" id="KW-0808">Transferase</keyword>
<dbReference type="InterPro" id="IPR036890">
    <property type="entry name" value="HATPase_C_sf"/>
</dbReference>
<evidence type="ECO:0000256" key="6">
    <source>
        <dbReference type="ARBA" id="ARBA00022777"/>
    </source>
</evidence>
<dbReference type="RefSeq" id="WP_149814348.1">
    <property type="nucleotide sequence ID" value="NZ_VUKA01000042.1"/>
</dbReference>
<dbReference type="InterPro" id="IPR003594">
    <property type="entry name" value="HATPase_dom"/>
</dbReference>
<feature type="domain" description="PAS" evidence="13">
    <location>
        <begin position="458"/>
        <end position="528"/>
    </location>
</feature>
<keyword evidence="3 9" id="KW-0597">Phosphoprotein</keyword>
<protein>
    <recommendedName>
        <fullName evidence="2">histidine kinase</fullName>
        <ecNumber evidence="2">2.7.13.3</ecNumber>
    </recommendedName>
</protein>
<dbReference type="SUPFAM" id="SSF55874">
    <property type="entry name" value="ATPase domain of HSP90 chaperone/DNA topoisomerase II/histidine kinase"/>
    <property type="match status" value="1"/>
</dbReference>
<dbReference type="InterPro" id="IPR013767">
    <property type="entry name" value="PAS_fold"/>
</dbReference>
<evidence type="ECO:0000256" key="1">
    <source>
        <dbReference type="ARBA" id="ARBA00000085"/>
    </source>
</evidence>
<dbReference type="Proteomes" id="UP000322110">
    <property type="component" value="Unassembled WGS sequence"/>
</dbReference>
<dbReference type="Gene3D" id="3.30.450.40">
    <property type="match status" value="1"/>
</dbReference>
<dbReference type="PROSITE" id="PS50112">
    <property type="entry name" value="PAS"/>
    <property type="match status" value="2"/>
</dbReference>
<evidence type="ECO:0000256" key="5">
    <source>
        <dbReference type="ARBA" id="ARBA00022741"/>
    </source>
</evidence>
<dbReference type="PRINTS" id="PR00344">
    <property type="entry name" value="BCTRLSENSOR"/>
</dbReference>
<dbReference type="InterPro" id="IPR036097">
    <property type="entry name" value="HisK_dim/P_sf"/>
</dbReference>
<evidence type="ECO:0000256" key="4">
    <source>
        <dbReference type="ARBA" id="ARBA00022679"/>
    </source>
</evidence>
<evidence type="ECO:0000256" key="10">
    <source>
        <dbReference type="SAM" id="Coils"/>
    </source>
</evidence>
<keyword evidence="7" id="KW-0067">ATP-binding</keyword>
<dbReference type="SUPFAM" id="SSF52172">
    <property type="entry name" value="CheY-like"/>
    <property type="match status" value="1"/>
</dbReference>
<dbReference type="InterPro" id="IPR013656">
    <property type="entry name" value="PAS_4"/>
</dbReference>
<evidence type="ECO:0000259" key="11">
    <source>
        <dbReference type="PROSITE" id="PS50109"/>
    </source>
</evidence>
<dbReference type="PANTHER" id="PTHR43065">
    <property type="entry name" value="SENSOR HISTIDINE KINASE"/>
    <property type="match status" value="1"/>
</dbReference>
<dbReference type="GO" id="GO:0006355">
    <property type="term" value="P:regulation of DNA-templated transcription"/>
    <property type="evidence" value="ECO:0007669"/>
    <property type="project" value="InterPro"/>
</dbReference>
<dbReference type="Gene3D" id="3.30.565.10">
    <property type="entry name" value="Histidine kinase-like ATPase, C-terminal domain"/>
    <property type="match status" value="1"/>
</dbReference>
<dbReference type="SMART" id="SM00388">
    <property type="entry name" value="HisKA"/>
    <property type="match status" value="1"/>
</dbReference>
<dbReference type="PROSITE" id="PS50109">
    <property type="entry name" value="HIS_KIN"/>
    <property type="match status" value="1"/>
</dbReference>
<evidence type="ECO:0000256" key="2">
    <source>
        <dbReference type="ARBA" id="ARBA00012438"/>
    </source>
</evidence>
<organism evidence="15 16">
    <name type="scientific">Teichococcus oryzae</name>
    <dbReference type="NCBI Taxonomy" id="1608942"/>
    <lineage>
        <taxon>Bacteria</taxon>
        <taxon>Pseudomonadati</taxon>
        <taxon>Pseudomonadota</taxon>
        <taxon>Alphaproteobacteria</taxon>
        <taxon>Acetobacterales</taxon>
        <taxon>Roseomonadaceae</taxon>
        <taxon>Roseomonas</taxon>
    </lineage>
</organism>
<keyword evidence="6" id="KW-0418">Kinase</keyword>
<feature type="domain" description="PAS" evidence="13">
    <location>
        <begin position="330"/>
        <end position="387"/>
    </location>
</feature>
<feature type="domain" description="PAC" evidence="14">
    <location>
        <begin position="404"/>
        <end position="457"/>
    </location>
</feature>
<dbReference type="Pfam" id="PF08448">
    <property type="entry name" value="PAS_4"/>
    <property type="match status" value="1"/>
</dbReference>
<dbReference type="EC" id="2.7.13.3" evidence="2"/>
<dbReference type="InterPro" id="IPR000014">
    <property type="entry name" value="PAS"/>
</dbReference>
<dbReference type="InterPro" id="IPR003661">
    <property type="entry name" value="HisK_dim/P_dom"/>
</dbReference>
<feature type="modified residue" description="4-aspartylphosphate" evidence="9">
    <location>
        <position position="911"/>
    </location>
</feature>
<evidence type="ECO:0000313" key="15">
    <source>
        <dbReference type="EMBL" id="KAA2211247.1"/>
    </source>
</evidence>
<evidence type="ECO:0000259" key="12">
    <source>
        <dbReference type="PROSITE" id="PS50110"/>
    </source>
</evidence>
<dbReference type="AlphaFoldDB" id="A0A5B2T9A8"/>
<dbReference type="Pfam" id="PF00072">
    <property type="entry name" value="Response_reg"/>
    <property type="match status" value="1"/>
</dbReference>
<evidence type="ECO:0000259" key="13">
    <source>
        <dbReference type="PROSITE" id="PS50112"/>
    </source>
</evidence>
<proteinExistence type="predicted"/>
<sequence>MTPCPSSSADRELGALGQAQNWAATPLGPPETWPASLRAAASMVLNSKFPACIVWGPELITIHNEAFRPILGAKPQALGRRFDQVWTEAWDTLRPVVERVLAGEAIFMDDFPVTVERHGYLEQAFFTFCYSPLYDEAGRVAGFLDTVLETTEKVLAERRQTFLLRLEEDLRGLVDLQRVTLTAAEALGRHLGAARVGYGEINTAGTTVRVDRDWGNGTIASLAGEVRPLDGFGPAAIAELRAGQSLVVEDCLADSRTLGDDYAATWASIGARALVVVPLLREGRLTAILFVHEPVARRWRDTEVKLVEDTARRTWEIFERARAEEAVRDREERLRVIVESARDYAIFTTDPQDRIDTWMPGAVNVFGWSAEEALGRYSAMLYTPEDRAAGIPMQEVEIAGREGAAPNVRWHVRKDGSRVFIEGSRTALRHPDGRLRGFLKIGQDVSERKAAEAALRESEARFRHMADSAPALIWMTDAEGQVVFANMHHDHLFGRPAAAVLGQNWESVLLPEDRASFRSAFKRAFLARQPFRAEARVNDKTGKVRWLRCEGVPRTDDQGTFLGYTGCNVDITEARKLADELERRVSERTAELMAAEETLRQAQKMEAVGQLTGGIAHDFNNMLQGITSSLDMAELRVATGHVELVAPHLETAREAADRAAGLTRRLLAFARRQRLEPRQVRVNELILGMADLIQRTVTPEIGLQLRLRDDVGGVLCDANELESALLNLCINARDAMPEGGRLTISAADACLSAADLTAEDELAAGEYVEIAVADTGTGMSPEVLRRAVEPFFTTKPLGQGTGLGLSQVYGFVRQSGGLVRLESEQGQGTVVRLLLPKHTSVERAEGAVAPSVPDMTCTGGKVLLVDDEAALRIPAAEWLREHGYQVLEASNGPAALRLLEDGNGIDLLITDVGLPNGMNGRQVAEAVREHVPGVPVLFITGYAATPLPPGSKVIGKPFQLSVLVERVRSILARESPG</sequence>
<feature type="coiled-coil region" evidence="10">
    <location>
        <begin position="571"/>
        <end position="605"/>
    </location>
</feature>
<gene>
    <name evidence="15" type="ORF">F0Q34_21070</name>
</gene>
<dbReference type="Gene3D" id="1.10.287.130">
    <property type="match status" value="1"/>
</dbReference>
<dbReference type="SMART" id="SM00065">
    <property type="entry name" value="GAF"/>
    <property type="match status" value="1"/>
</dbReference>
<dbReference type="PROSITE" id="PS50110">
    <property type="entry name" value="RESPONSE_REGULATORY"/>
    <property type="match status" value="1"/>
</dbReference>
<dbReference type="Pfam" id="PF00989">
    <property type="entry name" value="PAS"/>
    <property type="match status" value="1"/>
</dbReference>
<dbReference type="Pfam" id="PF02518">
    <property type="entry name" value="HATPase_c"/>
    <property type="match status" value="1"/>
</dbReference>
<keyword evidence="8" id="KW-0902">Two-component regulatory system</keyword>
<dbReference type="InterPro" id="IPR000700">
    <property type="entry name" value="PAS-assoc_C"/>
</dbReference>
<dbReference type="InterPro" id="IPR001789">
    <property type="entry name" value="Sig_transdc_resp-reg_receiver"/>
</dbReference>
<dbReference type="SUPFAM" id="SSF55785">
    <property type="entry name" value="PYP-like sensor domain (PAS domain)"/>
    <property type="match status" value="3"/>
</dbReference>
<dbReference type="InterPro" id="IPR029016">
    <property type="entry name" value="GAF-like_dom_sf"/>
</dbReference>
<evidence type="ECO:0000259" key="14">
    <source>
        <dbReference type="PROSITE" id="PS50113"/>
    </source>
</evidence>
<accession>A0A5B2T9A8</accession>
<dbReference type="InterPro" id="IPR011006">
    <property type="entry name" value="CheY-like_superfamily"/>
</dbReference>